<gene>
    <name evidence="2" type="ORF">HO173_010942</name>
</gene>
<accession>A0A8H6FLN0</accession>
<evidence type="ECO:0000313" key="2">
    <source>
        <dbReference type="EMBL" id="KAF6230826.1"/>
    </source>
</evidence>
<evidence type="ECO:0000256" key="1">
    <source>
        <dbReference type="SAM" id="MobiDB-lite"/>
    </source>
</evidence>
<feature type="region of interest" description="Disordered" evidence="1">
    <location>
        <begin position="259"/>
        <end position="297"/>
    </location>
</feature>
<dbReference type="GeneID" id="59292588"/>
<protein>
    <submittedName>
        <fullName evidence="2">Uncharacterized protein</fullName>
    </submittedName>
</protein>
<feature type="region of interest" description="Disordered" evidence="1">
    <location>
        <begin position="216"/>
        <end position="235"/>
    </location>
</feature>
<dbReference type="Proteomes" id="UP000578531">
    <property type="component" value="Unassembled WGS sequence"/>
</dbReference>
<proteinExistence type="predicted"/>
<comment type="caution">
    <text evidence="2">The sequence shown here is derived from an EMBL/GenBank/DDBJ whole genome shotgun (WGS) entry which is preliminary data.</text>
</comment>
<dbReference type="RefSeq" id="XP_037160259.1">
    <property type="nucleotide sequence ID" value="XM_037312827.1"/>
</dbReference>
<reference evidence="2 3" key="1">
    <citation type="journal article" date="2020" name="Genomics">
        <title>Complete, high-quality genomes from long-read metagenomic sequencing of two wolf lichen thalli reveals enigmatic genome architecture.</title>
        <authorList>
            <person name="McKenzie S.K."/>
            <person name="Walston R.F."/>
            <person name="Allen J.L."/>
        </authorList>
    </citation>
    <scope>NUCLEOTIDE SEQUENCE [LARGE SCALE GENOMIC DNA]</scope>
    <source>
        <strain evidence="2">WasteWater2</strain>
    </source>
</reference>
<keyword evidence="3" id="KW-1185">Reference proteome</keyword>
<sequence>MEATGRPQSEAWACILDQEMVDRSALFNNLRVSQSSNYLRWEGPIHPRISIKSFLAYHWSWARNSSYAIRSSLQVEVSRKNLQGWSRLRSQDTDAAKLARVAQQGVRYEPSVKLQSGPFQASKPTVCTIGSLDRKLVDEEFLSLLGQRYISTEHGTRTKCRKRRVRRTMFGKLALKRRIGDWDWKTDPSWLKSSRASAGPKRPSTKVEPKLCLALNFRTPSSPPRHSERTTSPQRRLYSFASLSTTGVQYRRPFLRTLEDRGKRQEALDGGEEEPTEKLTAMGAAAGVVDGTLHPQV</sequence>
<dbReference type="AlphaFoldDB" id="A0A8H6FLN0"/>
<organism evidence="2 3">
    <name type="scientific">Letharia columbiana</name>
    <dbReference type="NCBI Taxonomy" id="112416"/>
    <lineage>
        <taxon>Eukaryota</taxon>
        <taxon>Fungi</taxon>
        <taxon>Dikarya</taxon>
        <taxon>Ascomycota</taxon>
        <taxon>Pezizomycotina</taxon>
        <taxon>Lecanoromycetes</taxon>
        <taxon>OSLEUM clade</taxon>
        <taxon>Lecanoromycetidae</taxon>
        <taxon>Lecanorales</taxon>
        <taxon>Lecanorineae</taxon>
        <taxon>Parmeliaceae</taxon>
        <taxon>Letharia</taxon>
    </lineage>
</organism>
<evidence type="ECO:0000313" key="3">
    <source>
        <dbReference type="Proteomes" id="UP000578531"/>
    </source>
</evidence>
<name>A0A8H6FLN0_9LECA</name>
<dbReference type="EMBL" id="JACCJC010000064">
    <property type="protein sequence ID" value="KAF6230826.1"/>
    <property type="molecule type" value="Genomic_DNA"/>
</dbReference>